<sequence length="38" mass="4361">MCFLDCLYGKFKGIIPVSLTQIKRLLAQNQNYTVNTLL</sequence>
<proteinExistence type="predicted"/>
<accession>A0A653N2I3</accession>
<reference evidence="1 2" key="1">
    <citation type="submission" date="2019-10" db="EMBL/GenBank/DDBJ databases">
        <authorList>
            <person name="Karimi E."/>
        </authorList>
    </citation>
    <scope>NUCLEOTIDE SEQUENCE [LARGE SCALE GENOMIC DNA]</scope>
    <source>
        <strain evidence="1">Maribacter sp. 151</strain>
    </source>
</reference>
<organism evidence="1 2">
    <name type="scientific">Maribacter litoralis</name>
    <dbReference type="NCBI Taxonomy" id="2059726"/>
    <lineage>
        <taxon>Bacteria</taxon>
        <taxon>Pseudomonadati</taxon>
        <taxon>Bacteroidota</taxon>
        <taxon>Flavobacteriia</taxon>
        <taxon>Flavobacteriales</taxon>
        <taxon>Flavobacteriaceae</taxon>
        <taxon>Maribacter</taxon>
    </lineage>
</organism>
<evidence type="ECO:0000313" key="1">
    <source>
        <dbReference type="EMBL" id="VXB10820.1"/>
    </source>
</evidence>
<dbReference type="Proteomes" id="UP000430202">
    <property type="component" value="Unassembled WGS sequence"/>
</dbReference>
<protein>
    <submittedName>
        <fullName evidence="1">Uncharacterized protein</fullName>
    </submittedName>
</protein>
<dbReference type="AlphaFoldDB" id="A0A653N2I3"/>
<dbReference type="EMBL" id="CABWLR010000001">
    <property type="protein sequence ID" value="VXB10820.1"/>
    <property type="molecule type" value="Genomic_DNA"/>
</dbReference>
<gene>
    <name evidence="1" type="ORF">MARI151_10533</name>
</gene>
<name>A0A653N2I3_9FLAO</name>
<evidence type="ECO:0000313" key="2">
    <source>
        <dbReference type="Proteomes" id="UP000430202"/>
    </source>
</evidence>
<keyword evidence="2" id="KW-1185">Reference proteome</keyword>